<evidence type="ECO:0000313" key="5">
    <source>
        <dbReference type="Proteomes" id="UP000447434"/>
    </source>
</evidence>
<feature type="domain" description="F-box associated beta-propeller type 3" evidence="3">
    <location>
        <begin position="133"/>
        <end position="385"/>
    </location>
</feature>
<comment type="caution">
    <text evidence="4">The sequence shown here is derived from an EMBL/GenBank/DDBJ whole genome shotgun (WGS) entry which is preliminary data.</text>
</comment>
<dbReference type="InterPro" id="IPR017451">
    <property type="entry name" value="F-box-assoc_interact_dom"/>
</dbReference>
<feature type="region of interest" description="Disordered" evidence="1">
    <location>
        <begin position="412"/>
        <end position="431"/>
    </location>
</feature>
<dbReference type="PANTHER" id="PTHR31672">
    <property type="entry name" value="BNACNNG10540D PROTEIN"/>
    <property type="match status" value="1"/>
</dbReference>
<protein>
    <submittedName>
        <fullName evidence="4">Putative F-box domain-containing protein</fullName>
    </submittedName>
</protein>
<evidence type="ECO:0000313" key="4">
    <source>
        <dbReference type="EMBL" id="KAE9613956.1"/>
    </source>
</evidence>
<dbReference type="InterPro" id="IPR013187">
    <property type="entry name" value="F-box-assoc_dom_typ3"/>
</dbReference>
<sequence>MSSYATILSTHKRRRLVTKPPRQNVAPPSVLSPLLLEELTVDILSRLPVKSLIRFSYVSEQWDILLSSSYFIKYHIQRSASGSRLNNHRLFGGGSFGTCFWLSLPLSSLIDNPSPSPTLYGRLLSEMCYDPLIVGSCNGLICWIDYRESGNYVCYLNPATRVKTRSPYFCYPSGGESSYNLFGFGYNHINDTYKTVAIYCDPEGETIEKKTIVKVYELGAPTTWKKIQSFPFVPKQSVNPDEAPGVFVNGTLNWLCNRPNDSLVVVSVDLVKDTYEEVSLPGFVDANIHGDVARPSLWVLGSCLCFSHEKKRTQFVLWQMKVFGDASSWNILLKISYKDVGINRNTNPNYPKPLLMLNNGDVILQITEYGDFILYNPKRNSFKYFHWFQSSKSLLDSTVHIDSLVSPCPNRPHLRSRGRNSRARLAIGTNG</sequence>
<dbReference type="Proteomes" id="UP000447434">
    <property type="component" value="Chromosome 5"/>
</dbReference>
<dbReference type="InterPro" id="IPR036047">
    <property type="entry name" value="F-box-like_dom_sf"/>
</dbReference>
<dbReference type="InterPro" id="IPR050796">
    <property type="entry name" value="SCF_F-box_component"/>
</dbReference>
<dbReference type="OrthoDB" id="1111140at2759"/>
<name>A0A6A5MPT1_LUPAL</name>
<evidence type="ECO:0000259" key="2">
    <source>
        <dbReference type="Pfam" id="PF00646"/>
    </source>
</evidence>
<dbReference type="NCBIfam" id="TIGR01640">
    <property type="entry name" value="F_box_assoc_1"/>
    <property type="match status" value="1"/>
</dbReference>
<dbReference type="Pfam" id="PF00646">
    <property type="entry name" value="F-box"/>
    <property type="match status" value="1"/>
</dbReference>
<dbReference type="EMBL" id="WOCE01000005">
    <property type="protein sequence ID" value="KAE9613956.1"/>
    <property type="molecule type" value="Genomic_DNA"/>
</dbReference>
<keyword evidence="5" id="KW-1185">Reference proteome</keyword>
<dbReference type="Pfam" id="PF08268">
    <property type="entry name" value="FBA_3"/>
    <property type="match status" value="1"/>
</dbReference>
<evidence type="ECO:0000256" key="1">
    <source>
        <dbReference type="SAM" id="MobiDB-lite"/>
    </source>
</evidence>
<dbReference type="PANTHER" id="PTHR31672:SF13">
    <property type="entry name" value="F-BOX PROTEIN CPR30-LIKE"/>
    <property type="match status" value="1"/>
</dbReference>
<feature type="domain" description="F-box" evidence="2">
    <location>
        <begin position="37"/>
        <end position="71"/>
    </location>
</feature>
<feature type="compositionally biased region" description="Basic residues" evidence="1">
    <location>
        <begin position="412"/>
        <end position="422"/>
    </location>
</feature>
<evidence type="ECO:0000259" key="3">
    <source>
        <dbReference type="Pfam" id="PF08268"/>
    </source>
</evidence>
<organism evidence="4 5">
    <name type="scientific">Lupinus albus</name>
    <name type="common">White lupine</name>
    <name type="synonym">Lupinus termis</name>
    <dbReference type="NCBI Taxonomy" id="3870"/>
    <lineage>
        <taxon>Eukaryota</taxon>
        <taxon>Viridiplantae</taxon>
        <taxon>Streptophyta</taxon>
        <taxon>Embryophyta</taxon>
        <taxon>Tracheophyta</taxon>
        <taxon>Spermatophyta</taxon>
        <taxon>Magnoliopsida</taxon>
        <taxon>eudicotyledons</taxon>
        <taxon>Gunneridae</taxon>
        <taxon>Pentapetalae</taxon>
        <taxon>rosids</taxon>
        <taxon>fabids</taxon>
        <taxon>Fabales</taxon>
        <taxon>Fabaceae</taxon>
        <taxon>Papilionoideae</taxon>
        <taxon>50 kb inversion clade</taxon>
        <taxon>genistoids sensu lato</taxon>
        <taxon>core genistoids</taxon>
        <taxon>Genisteae</taxon>
        <taxon>Lupinus</taxon>
    </lineage>
</organism>
<proteinExistence type="predicted"/>
<gene>
    <name evidence="4" type="ORF">Lalb_Chr05g0222901</name>
</gene>
<dbReference type="InterPro" id="IPR001810">
    <property type="entry name" value="F-box_dom"/>
</dbReference>
<accession>A0A6A5MPT1</accession>
<dbReference type="SUPFAM" id="SSF81383">
    <property type="entry name" value="F-box domain"/>
    <property type="match status" value="1"/>
</dbReference>
<dbReference type="AlphaFoldDB" id="A0A6A5MPT1"/>
<reference evidence="5" key="1">
    <citation type="journal article" date="2020" name="Nat. Commun.">
        <title>Genome sequence of the cluster root forming white lupin.</title>
        <authorList>
            <person name="Hufnagel B."/>
            <person name="Marques A."/>
            <person name="Soriano A."/>
            <person name="Marques L."/>
            <person name="Divol F."/>
            <person name="Doumas P."/>
            <person name="Sallet E."/>
            <person name="Mancinotti D."/>
            <person name="Carrere S."/>
            <person name="Marande W."/>
            <person name="Arribat S."/>
            <person name="Keller J."/>
            <person name="Huneau C."/>
            <person name="Blein T."/>
            <person name="Aime D."/>
            <person name="Laguerre M."/>
            <person name="Taylor J."/>
            <person name="Schubert V."/>
            <person name="Nelson M."/>
            <person name="Geu-Flores F."/>
            <person name="Crespi M."/>
            <person name="Gallardo-Guerrero K."/>
            <person name="Delaux P.-M."/>
            <person name="Salse J."/>
            <person name="Berges H."/>
            <person name="Guyot R."/>
            <person name="Gouzy J."/>
            <person name="Peret B."/>
        </authorList>
    </citation>
    <scope>NUCLEOTIDE SEQUENCE [LARGE SCALE GENOMIC DNA]</scope>
    <source>
        <strain evidence="5">cv. Amiga</strain>
    </source>
</reference>